<protein>
    <recommendedName>
        <fullName evidence="7">Lipopolysaccharide assembly protein A domain-containing protein</fullName>
    </recommendedName>
</protein>
<dbReference type="Pfam" id="PF06305">
    <property type="entry name" value="LapA_dom"/>
    <property type="match status" value="1"/>
</dbReference>
<evidence type="ECO:0000313" key="10">
    <source>
        <dbReference type="Proteomes" id="UP001157161"/>
    </source>
</evidence>
<feature type="transmembrane region" description="Helical" evidence="6">
    <location>
        <begin position="131"/>
        <end position="152"/>
    </location>
</feature>
<evidence type="ECO:0000256" key="4">
    <source>
        <dbReference type="ARBA" id="ARBA00023136"/>
    </source>
</evidence>
<dbReference type="Proteomes" id="UP001157161">
    <property type="component" value="Unassembled WGS sequence"/>
</dbReference>
<dbReference type="GO" id="GO:0005886">
    <property type="term" value="C:plasma membrane"/>
    <property type="evidence" value="ECO:0007669"/>
    <property type="project" value="InterPro"/>
</dbReference>
<feature type="domain" description="Lipopolysaccharide assembly protein A" evidence="7">
    <location>
        <begin position="113"/>
        <end position="162"/>
    </location>
</feature>
<reference evidence="8" key="1">
    <citation type="journal article" date="2014" name="Int. J. Syst. Evol. Microbiol.">
        <title>Complete genome sequence of Corynebacterium casei LMG S-19264T (=DSM 44701T), isolated from a smear-ripened cheese.</title>
        <authorList>
            <consortium name="US DOE Joint Genome Institute (JGI-PGF)"/>
            <person name="Walter F."/>
            <person name="Albersmeier A."/>
            <person name="Kalinowski J."/>
            <person name="Ruckert C."/>
        </authorList>
    </citation>
    <scope>NUCLEOTIDE SEQUENCE</scope>
    <source>
        <strain evidence="8">NBRC 112290</strain>
    </source>
</reference>
<sequence length="168" mass="17084">MTTPTSPQPQPDRTPLPPTVAAPDVEPSPRSTGTPGTTPSGTTSSPRTGAGTTAPGAGSDKTSAKPTGKGGRDGRPAAGKRTDDALHTRTASVWVGLIVGVLVLIALVIFLLQNTEMVEVNFLGATGTAPLAVVCLIAGIGVGLVVLVVGALRIGQLRRRVKHDRQGR</sequence>
<evidence type="ECO:0000256" key="5">
    <source>
        <dbReference type="SAM" id="MobiDB-lite"/>
    </source>
</evidence>
<evidence type="ECO:0000256" key="3">
    <source>
        <dbReference type="ARBA" id="ARBA00022989"/>
    </source>
</evidence>
<proteinExistence type="predicted"/>
<dbReference type="RefSeq" id="WP_284248458.1">
    <property type="nucleotide sequence ID" value="NZ_BSUM01000001.1"/>
</dbReference>
<feature type="compositionally biased region" description="Pro residues" evidence="5">
    <location>
        <begin position="1"/>
        <end position="20"/>
    </location>
</feature>
<dbReference type="EMBL" id="BSUM01000001">
    <property type="protein sequence ID" value="GMA33481.1"/>
    <property type="molecule type" value="Genomic_DNA"/>
</dbReference>
<organism evidence="8 10">
    <name type="scientific">Litorihabitans aurantiacus</name>
    <dbReference type="NCBI Taxonomy" id="1930061"/>
    <lineage>
        <taxon>Bacteria</taxon>
        <taxon>Bacillati</taxon>
        <taxon>Actinomycetota</taxon>
        <taxon>Actinomycetes</taxon>
        <taxon>Micrococcales</taxon>
        <taxon>Beutenbergiaceae</taxon>
        <taxon>Litorihabitans</taxon>
    </lineage>
</organism>
<gene>
    <name evidence="8" type="ORF">GCM10025875_00280</name>
    <name evidence="9" type="ORF">GCM10025875_34730</name>
</gene>
<evidence type="ECO:0000313" key="9">
    <source>
        <dbReference type="EMBL" id="GMA33481.1"/>
    </source>
</evidence>
<name>A0AA37UTL7_9MICO</name>
<evidence type="ECO:0000259" key="7">
    <source>
        <dbReference type="Pfam" id="PF06305"/>
    </source>
</evidence>
<reference evidence="8" key="2">
    <citation type="submission" date="2023-02" db="EMBL/GenBank/DDBJ databases">
        <authorList>
            <person name="Sun Q."/>
            <person name="Mori K."/>
        </authorList>
    </citation>
    <scope>NUCLEOTIDE SEQUENCE</scope>
    <source>
        <strain evidence="8">NBRC 112290</strain>
    </source>
</reference>
<keyword evidence="1" id="KW-1003">Cell membrane</keyword>
<keyword evidence="3 6" id="KW-1133">Transmembrane helix</keyword>
<keyword evidence="10" id="KW-1185">Reference proteome</keyword>
<feature type="transmembrane region" description="Helical" evidence="6">
    <location>
        <begin position="91"/>
        <end position="111"/>
    </location>
</feature>
<comment type="caution">
    <text evidence="8">The sequence shown here is derived from an EMBL/GenBank/DDBJ whole genome shotgun (WGS) entry which is preliminary data.</text>
</comment>
<evidence type="ECO:0000256" key="2">
    <source>
        <dbReference type="ARBA" id="ARBA00022692"/>
    </source>
</evidence>
<dbReference type="AlphaFoldDB" id="A0AA37UTL7"/>
<dbReference type="InterPro" id="IPR010445">
    <property type="entry name" value="LapA_dom"/>
</dbReference>
<evidence type="ECO:0000256" key="6">
    <source>
        <dbReference type="SAM" id="Phobius"/>
    </source>
</evidence>
<feature type="region of interest" description="Disordered" evidence="5">
    <location>
        <begin position="1"/>
        <end position="83"/>
    </location>
</feature>
<accession>A0AA37UTL7</accession>
<keyword evidence="4 6" id="KW-0472">Membrane</keyword>
<evidence type="ECO:0000256" key="1">
    <source>
        <dbReference type="ARBA" id="ARBA00022475"/>
    </source>
</evidence>
<feature type="compositionally biased region" description="Low complexity" evidence="5">
    <location>
        <begin position="28"/>
        <end position="58"/>
    </location>
</feature>
<dbReference type="EMBL" id="BSUM01000001">
    <property type="protein sequence ID" value="GMA30036.1"/>
    <property type="molecule type" value="Genomic_DNA"/>
</dbReference>
<keyword evidence="2 6" id="KW-0812">Transmembrane</keyword>
<evidence type="ECO:0000313" key="8">
    <source>
        <dbReference type="EMBL" id="GMA30036.1"/>
    </source>
</evidence>
<feature type="compositionally biased region" description="Basic and acidic residues" evidence="5">
    <location>
        <begin position="70"/>
        <end position="83"/>
    </location>
</feature>